<gene>
    <name evidence="5" type="ORF">FEM03_02540</name>
</gene>
<dbReference type="PANTHER" id="PTHR44942:SF4">
    <property type="entry name" value="METHYLTRANSFERASE TYPE 11 DOMAIN-CONTAINING PROTEIN"/>
    <property type="match status" value="1"/>
</dbReference>
<dbReference type="SUPFAM" id="SSF53335">
    <property type="entry name" value="S-adenosyl-L-methionine-dependent methyltransferases"/>
    <property type="match status" value="1"/>
</dbReference>
<dbReference type="Proteomes" id="UP000306196">
    <property type="component" value="Unassembled WGS sequence"/>
</dbReference>
<keyword evidence="6" id="KW-1185">Reference proteome</keyword>
<dbReference type="CDD" id="cd02440">
    <property type="entry name" value="AdoMet_MTases"/>
    <property type="match status" value="1"/>
</dbReference>
<feature type="domain" description="Methyltransferase type 11" evidence="4">
    <location>
        <begin position="73"/>
        <end position="159"/>
    </location>
</feature>
<dbReference type="AlphaFoldDB" id="A0A5R8KJI7"/>
<comment type="similarity">
    <text evidence="1">Belongs to the methyltransferase superfamily.</text>
</comment>
<organism evidence="5 6">
    <name type="scientific">Phragmitibacter flavus</name>
    <dbReference type="NCBI Taxonomy" id="2576071"/>
    <lineage>
        <taxon>Bacteria</taxon>
        <taxon>Pseudomonadati</taxon>
        <taxon>Verrucomicrobiota</taxon>
        <taxon>Verrucomicrobiia</taxon>
        <taxon>Verrucomicrobiales</taxon>
        <taxon>Verrucomicrobiaceae</taxon>
        <taxon>Phragmitibacter</taxon>
    </lineage>
</organism>
<dbReference type="InterPro" id="IPR051052">
    <property type="entry name" value="Diverse_substrate_MTase"/>
</dbReference>
<evidence type="ECO:0000256" key="1">
    <source>
        <dbReference type="ARBA" id="ARBA00008361"/>
    </source>
</evidence>
<evidence type="ECO:0000313" key="5">
    <source>
        <dbReference type="EMBL" id="TLD72488.1"/>
    </source>
</evidence>
<keyword evidence="2 5" id="KW-0489">Methyltransferase</keyword>
<comment type="caution">
    <text evidence="5">The sequence shown here is derived from an EMBL/GenBank/DDBJ whole genome shotgun (WGS) entry which is preliminary data.</text>
</comment>
<dbReference type="GO" id="GO:0008757">
    <property type="term" value="F:S-adenosylmethionine-dependent methyltransferase activity"/>
    <property type="evidence" value="ECO:0007669"/>
    <property type="project" value="InterPro"/>
</dbReference>
<sequence>MRLADSTFHKTSLCASKIFRPKCPVRTPESPAPEQRFSNRVANYVRYRPSYPAEMMPLLRRETGLSEASTVADIGSGTGISSKLFLEAGCSVFGVEPNMEMRTAAENLLSGYPKFHTINGKAQETGLPDQSVDLIVAAQAFHWFNLPETRQEFSRILKPKPQPKGQIALIWNVRDSDSTPFLRDYEALLLRFGTDYAKVRHEQIDTVELTRFFNGPYTTHCFPNLQWLDHPSLEGRLMSSSYAPVEGEPGHAEMIAELRRLFDLHQSANKVCIEYQTQLNLGR</sequence>
<dbReference type="InterPro" id="IPR013216">
    <property type="entry name" value="Methyltransf_11"/>
</dbReference>
<evidence type="ECO:0000259" key="4">
    <source>
        <dbReference type="Pfam" id="PF08241"/>
    </source>
</evidence>
<reference evidence="5 6" key="1">
    <citation type="submission" date="2019-05" db="EMBL/GenBank/DDBJ databases">
        <title>Verrucobacter flavum gen. nov., sp. nov. a new member of the family Verrucomicrobiaceae.</title>
        <authorList>
            <person name="Szuroczki S."/>
            <person name="Abbaszade G."/>
            <person name="Szabo A."/>
            <person name="Felfoldi T."/>
            <person name="Schumann P."/>
            <person name="Boka K."/>
            <person name="Keki Z."/>
            <person name="Toumi M."/>
            <person name="Toth E."/>
        </authorList>
    </citation>
    <scope>NUCLEOTIDE SEQUENCE [LARGE SCALE GENOMIC DNA]</scope>
    <source>
        <strain evidence="5 6">MG-N-17</strain>
    </source>
</reference>
<dbReference type="Gene3D" id="3.40.50.150">
    <property type="entry name" value="Vaccinia Virus protein VP39"/>
    <property type="match status" value="1"/>
</dbReference>
<accession>A0A5R8KJI7</accession>
<evidence type="ECO:0000256" key="3">
    <source>
        <dbReference type="ARBA" id="ARBA00022679"/>
    </source>
</evidence>
<dbReference type="GO" id="GO:0032259">
    <property type="term" value="P:methylation"/>
    <property type="evidence" value="ECO:0007669"/>
    <property type="project" value="UniProtKB-KW"/>
</dbReference>
<proteinExistence type="inferred from homology"/>
<dbReference type="EMBL" id="VAUV01000002">
    <property type="protein sequence ID" value="TLD72488.1"/>
    <property type="molecule type" value="Genomic_DNA"/>
</dbReference>
<dbReference type="Pfam" id="PF08241">
    <property type="entry name" value="Methyltransf_11"/>
    <property type="match status" value="1"/>
</dbReference>
<evidence type="ECO:0000256" key="2">
    <source>
        <dbReference type="ARBA" id="ARBA00022603"/>
    </source>
</evidence>
<dbReference type="OrthoDB" id="9797252at2"/>
<evidence type="ECO:0000313" key="6">
    <source>
        <dbReference type="Proteomes" id="UP000306196"/>
    </source>
</evidence>
<protein>
    <submittedName>
        <fullName evidence="5">Class I SAM-dependent methyltransferase</fullName>
    </submittedName>
</protein>
<dbReference type="PANTHER" id="PTHR44942">
    <property type="entry name" value="METHYLTRANSF_11 DOMAIN-CONTAINING PROTEIN"/>
    <property type="match status" value="1"/>
</dbReference>
<keyword evidence="3 5" id="KW-0808">Transferase</keyword>
<dbReference type="InterPro" id="IPR029063">
    <property type="entry name" value="SAM-dependent_MTases_sf"/>
</dbReference>
<name>A0A5R8KJI7_9BACT</name>